<keyword evidence="8" id="KW-0812">Transmembrane</keyword>
<dbReference type="Gene3D" id="3.30.565.10">
    <property type="entry name" value="Histidine kinase-like ATPase, C-terminal domain"/>
    <property type="match status" value="1"/>
</dbReference>
<keyword evidence="12" id="KW-1185">Reference proteome</keyword>
<dbReference type="SUPFAM" id="SSF55874">
    <property type="entry name" value="ATPase domain of HSP90 chaperone/DNA topoisomerase II/histidine kinase"/>
    <property type="match status" value="1"/>
</dbReference>
<dbReference type="CDD" id="cd00082">
    <property type="entry name" value="HisKA"/>
    <property type="match status" value="1"/>
</dbReference>
<dbReference type="CDD" id="cd00130">
    <property type="entry name" value="PAS"/>
    <property type="match status" value="1"/>
</dbReference>
<dbReference type="Proteomes" id="UP001499841">
    <property type="component" value="Unassembled WGS sequence"/>
</dbReference>
<dbReference type="SUPFAM" id="SSF55785">
    <property type="entry name" value="PYP-like sensor domain (PAS domain)"/>
    <property type="match status" value="1"/>
</dbReference>
<keyword evidence="8" id="KW-0472">Membrane</keyword>
<dbReference type="InterPro" id="IPR036890">
    <property type="entry name" value="HATPase_C_sf"/>
</dbReference>
<keyword evidence="4" id="KW-0597">Phosphoprotein</keyword>
<dbReference type="PANTHER" id="PTHR43047">
    <property type="entry name" value="TWO-COMPONENT HISTIDINE PROTEIN KINASE"/>
    <property type="match status" value="1"/>
</dbReference>
<gene>
    <name evidence="11" type="ORF">GCM10022262_39670</name>
</gene>
<dbReference type="EMBL" id="BAABBA010000033">
    <property type="protein sequence ID" value="GAA3511600.1"/>
    <property type="molecule type" value="Genomic_DNA"/>
</dbReference>
<dbReference type="EC" id="2.7.13.3" evidence="3"/>
<evidence type="ECO:0000256" key="6">
    <source>
        <dbReference type="ARBA" id="ARBA00022777"/>
    </source>
</evidence>
<feature type="transmembrane region" description="Helical" evidence="8">
    <location>
        <begin position="261"/>
        <end position="284"/>
    </location>
</feature>
<feature type="domain" description="PAS" evidence="10">
    <location>
        <begin position="334"/>
        <end position="386"/>
    </location>
</feature>
<dbReference type="PANTHER" id="PTHR43047:SF72">
    <property type="entry name" value="OSMOSENSING HISTIDINE PROTEIN KINASE SLN1"/>
    <property type="match status" value="1"/>
</dbReference>
<evidence type="ECO:0000256" key="7">
    <source>
        <dbReference type="ARBA" id="ARBA00023012"/>
    </source>
</evidence>
<reference evidence="12" key="1">
    <citation type="journal article" date="2019" name="Int. J. Syst. Evol. Microbiol.">
        <title>The Global Catalogue of Microorganisms (GCM) 10K type strain sequencing project: providing services to taxonomists for standard genome sequencing and annotation.</title>
        <authorList>
            <consortium name="The Broad Institute Genomics Platform"/>
            <consortium name="The Broad Institute Genome Sequencing Center for Infectious Disease"/>
            <person name="Wu L."/>
            <person name="Ma J."/>
        </authorList>
    </citation>
    <scope>NUCLEOTIDE SEQUENCE [LARGE SCALE GENOMIC DNA]</scope>
    <source>
        <strain evidence="12">JCM 17459</strain>
    </source>
</reference>
<dbReference type="InterPro" id="IPR036097">
    <property type="entry name" value="HisK_dim/P_sf"/>
</dbReference>
<keyword evidence="5" id="KW-0808">Transferase</keyword>
<dbReference type="PRINTS" id="PR00344">
    <property type="entry name" value="BCTRLSENSOR"/>
</dbReference>
<dbReference type="InterPro" id="IPR013767">
    <property type="entry name" value="PAS_fold"/>
</dbReference>
<dbReference type="SMART" id="SM00091">
    <property type="entry name" value="PAS"/>
    <property type="match status" value="1"/>
</dbReference>
<evidence type="ECO:0000256" key="5">
    <source>
        <dbReference type="ARBA" id="ARBA00022679"/>
    </source>
</evidence>
<evidence type="ECO:0000256" key="2">
    <source>
        <dbReference type="ARBA" id="ARBA00004236"/>
    </source>
</evidence>
<dbReference type="PROSITE" id="PS50112">
    <property type="entry name" value="PAS"/>
    <property type="match status" value="1"/>
</dbReference>
<feature type="transmembrane region" description="Helical" evidence="8">
    <location>
        <begin position="131"/>
        <end position="151"/>
    </location>
</feature>
<evidence type="ECO:0000259" key="10">
    <source>
        <dbReference type="PROSITE" id="PS50112"/>
    </source>
</evidence>
<keyword evidence="7" id="KW-0902">Two-component regulatory system</keyword>
<evidence type="ECO:0000313" key="11">
    <source>
        <dbReference type="EMBL" id="GAA3511600.1"/>
    </source>
</evidence>
<dbReference type="RefSeq" id="WP_345045165.1">
    <property type="nucleotide sequence ID" value="NZ_BAABBA010000033.1"/>
</dbReference>
<evidence type="ECO:0000259" key="9">
    <source>
        <dbReference type="PROSITE" id="PS50109"/>
    </source>
</evidence>
<feature type="transmembrane region" description="Helical" evidence="8">
    <location>
        <begin position="290"/>
        <end position="311"/>
    </location>
</feature>
<keyword evidence="8" id="KW-1133">Transmembrane helix</keyword>
<dbReference type="Gene3D" id="1.10.287.130">
    <property type="match status" value="1"/>
</dbReference>
<evidence type="ECO:0000256" key="4">
    <source>
        <dbReference type="ARBA" id="ARBA00022553"/>
    </source>
</evidence>
<dbReference type="InterPro" id="IPR005467">
    <property type="entry name" value="His_kinase_dom"/>
</dbReference>
<name>A0ABP6ULU5_9MICO</name>
<feature type="transmembrane region" description="Helical" evidence="8">
    <location>
        <begin position="102"/>
        <end position="119"/>
    </location>
</feature>
<comment type="subcellular location">
    <subcellularLocation>
        <location evidence="2">Cell membrane</location>
    </subcellularLocation>
</comment>
<dbReference type="InterPro" id="IPR003594">
    <property type="entry name" value="HATPase_dom"/>
</dbReference>
<feature type="transmembrane region" description="Helical" evidence="8">
    <location>
        <begin position="41"/>
        <end position="62"/>
    </location>
</feature>
<feature type="transmembrane region" description="Helical" evidence="8">
    <location>
        <begin position="195"/>
        <end position="222"/>
    </location>
</feature>
<proteinExistence type="predicted"/>
<dbReference type="SMART" id="SM00388">
    <property type="entry name" value="HisKA"/>
    <property type="match status" value="1"/>
</dbReference>
<dbReference type="SMART" id="SM00387">
    <property type="entry name" value="HATPase_c"/>
    <property type="match status" value="1"/>
</dbReference>
<dbReference type="InterPro" id="IPR003661">
    <property type="entry name" value="HisK_dim/P_dom"/>
</dbReference>
<dbReference type="InterPro" id="IPR004358">
    <property type="entry name" value="Sig_transdc_His_kin-like_C"/>
</dbReference>
<dbReference type="SUPFAM" id="SSF47384">
    <property type="entry name" value="Homodimeric domain of signal transducing histidine kinase"/>
    <property type="match status" value="1"/>
</dbReference>
<evidence type="ECO:0000256" key="1">
    <source>
        <dbReference type="ARBA" id="ARBA00000085"/>
    </source>
</evidence>
<evidence type="ECO:0000313" key="12">
    <source>
        <dbReference type="Proteomes" id="UP001499841"/>
    </source>
</evidence>
<feature type="transmembrane region" description="Helical" evidence="8">
    <location>
        <begin position="74"/>
        <end position="96"/>
    </location>
</feature>
<evidence type="ECO:0000256" key="3">
    <source>
        <dbReference type="ARBA" id="ARBA00012438"/>
    </source>
</evidence>
<organism evidence="11 12">
    <name type="scientific">Georgenia daeguensis</name>
    <dbReference type="NCBI Taxonomy" id="908355"/>
    <lineage>
        <taxon>Bacteria</taxon>
        <taxon>Bacillati</taxon>
        <taxon>Actinomycetota</taxon>
        <taxon>Actinomycetes</taxon>
        <taxon>Micrococcales</taxon>
        <taxon>Bogoriellaceae</taxon>
        <taxon>Georgenia</taxon>
    </lineage>
</organism>
<feature type="domain" description="Histidine kinase" evidence="9">
    <location>
        <begin position="468"/>
        <end position="685"/>
    </location>
</feature>
<dbReference type="PROSITE" id="PS50109">
    <property type="entry name" value="HIS_KIN"/>
    <property type="match status" value="1"/>
</dbReference>
<accession>A0ABP6ULU5</accession>
<comment type="catalytic activity">
    <reaction evidence="1">
        <text>ATP + protein L-histidine = ADP + protein N-phospho-L-histidine.</text>
        <dbReference type="EC" id="2.7.13.3"/>
    </reaction>
</comment>
<dbReference type="InterPro" id="IPR035965">
    <property type="entry name" value="PAS-like_dom_sf"/>
</dbReference>
<feature type="transmembrane region" description="Helical" evidence="8">
    <location>
        <begin position="157"/>
        <end position="183"/>
    </location>
</feature>
<dbReference type="CDD" id="cd16922">
    <property type="entry name" value="HATPase_EvgS-ArcB-TorS-like"/>
    <property type="match status" value="1"/>
</dbReference>
<protein>
    <recommendedName>
        <fullName evidence="3">histidine kinase</fullName>
        <ecNumber evidence="3">2.7.13.3</ecNumber>
    </recommendedName>
</protein>
<dbReference type="Pfam" id="PF00989">
    <property type="entry name" value="PAS"/>
    <property type="match status" value="1"/>
</dbReference>
<dbReference type="InterPro" id="IPR000014">
    <property type="entry name" value="PAS"/>
</dbReference>
<comment type="caution">
    <text evidence="11">The sequence shown here is derived from an EMBL/GenBank/DDBJ whole genome shotgun (WGS) entry which is preliminary data.</text>
</comment>
<dbReference type="Pfam" id="PF02518">
    <property type="entry name" value="HATPase_c"/>
    <property type="match status" value="1"/>
</dbReference>
<dbReference type="NCBIfam" id="TIGR00229">
    <property type="entry name" value="sensory_box"/>
    <property type="match status" value="1"/>
</dbReference>
<sequence>MGADVARVRDVTFRRSAVAATLWILASIAVLLSGLPETVRASFSGGAIAVTAVLAATSCLFAARRSRGRRKRAWALLAAAGYVGFSGNAVALLTGTTQTGDLAYLGALLIGALALLSFPSSPVRRTHVARMLVDGVVVGGSVLFIAAVAVFPGREMVGAWLSYVIALVLPLVDAVLATLAVLLITRSSRSDFVPLLLVGLSFVLYALADLSYAALGVAAFSLGSPVDLGWITGYAMGGLAARHPGAVGAASEPRRDESSPVVATVLTFSLFIVAAAVGVANVAGAPWSPVATALWIVILLAVAARQTILVVHNERLRRELEGRVRARTSELRTMTQSTELVLASVADGIYGVDRAGKVTFVNPATARVLGYSPADLVGHDAHETFHAPGPDGVPFPADGCYITEAVRDGVTTSAEEDRYRRSDGKDIPVEVTASSLLDGAVVIGAVVVFRDMTQRREVDRLKNAFVSVISHELRTPLTSIRGSLGLLSGGAAGELDPQAARMVTIALESSERLTRLINDMLDVEWMEAGVSPIEPIDHSARDLVDAAIDQVRGMAAPEGVSVRLGEVTGHVHADADRMVQTFINLLGNAVKFSPRGSEVVVSARPSGAFVEFRVADRGRGIPPDRLEAIFGRFEQVDTTDAREKGGTGLGLAISRSIVERHGGRIWATSTLGEGSTFHVTVPRAETANHIAARATETDLIDVSVTEKEME</sequence>
<dbReference type="Gene3D" id="3.30.450.20">
    <property type="entry name" value="PAS domain"/>
    <property type="match status" value="1"/>
</dbReference>
<evidence type="ECO:0000256" key="8">
    <source>
        <dbReference type="SAM" id="Phobius"/>
    </source>
</evidence>
<feature type="transmembrane region" description="Helical" evidence="8">
    <location>
        <begin position="17"/>
        <end position="35"/>
    </location>
</feature>
<keyword evidence="6" id="KW-0418">Kinase</keyword>
<dbReference type="Pfam" id="PF00512">
    <property type="entry name" value="HisKA"/>
    <property type="match status" value="1"/>
</dbReference>